<evidence type="ECO:0000259" key="1">
    <source>
        <dbReference type="Pfam" id="PF09356"/>
    </source>
</evidence>
<dbReference type="InterPro" id="IPR018964">
    <property type="entry name" value="Phage_phiJL001_Gp84_C"/>
</dbReference>
<protein>
    <submittedName>
        <fullName evidence="2">Virion protein</fullName>
    </submittedName>
</protein>
<sequence>MATKTELYRFSEQASATIWAFTDGNEEVTYNGDTYVPASISRSEAEVKNEISKANINVQMSLNNEAGLRWLADNGEKIVTLTIFERDKGGVFNVVWKGRLASVAPGMTDITLKMESIFTSLRRPGLRARYQRSCRHPLYGVKCGVDPEAYDVAGSVTAVNGKTLTIAAAATFADGYFLGGMLRAPDGTLSYIINHVGSSIVLQRLSYSLVESIGEGFPFDVTIYPGCPHTREACNSKFNNLLNYGGFDFIPTKNPMGGSSIV</sequence>
<dbReference type="EMBL" id="MN734438">
    <property type="protein sequence ID" value="QJD54458.1"/>
    <property type="molecule type" value="Genomic_DNA"/>
</dbReference>
<reference evidence="2 3" key="1">
    <citation type="submission" date="2019-11" db="EMBL/GenBank/DDBJ databases">
        <authorList>
            <person name="Hylling O."/>
            <person name="Hansen L.H."/>
            <person name="Johansen A."/>
        </authorList>
    </citation>
    <scope>NUCLEOTIDE SEQUENCE [LARGE SCALE GENOMIC DNA]</scope>
</reference>
<dbReference type="KEGG" id="vg:79585646"/>
<feature type="domain" description="Bacteriophage phiJL001 Gp84 C-terminal" evidence="1">
    <location>
        <begin position="175"/>
        <end position="253"/>
    </location>
</feature>
<accession>A0A6M3T850</accession>
<dbReference type="Pfam" id="PF09356">
    <property type="entry name" value="Phage_BR0599"/>
    <property type="match status" value="1"/>
</dbReference>
<dbReference type="Proteomes" id="UP000502416">
    <property type="component" value="Segment"/>
</dbReference>
<dbReference type="RefSeq" id="YP_010738279.1">
    <property type="nucleotide sequence ID" value="NC_073025.1"/>
</dbReference>
<name>A0A6M3T850_9CAUD</name>
<proteinExistence type="predicted"/>
<dbReference type="GeneID" id="79585646"/>
<dbReference type="Pfam" id="PF09931">
    <property type="entry name" value="Phage_phiJL001_Gp84_N"/>
    <property type="match status" value="1"/>
</dbReference>
<keyword evidence="3" id="KW-1185">Reference proteome</keyword>
<evidence type="ECO:0000313" key="3">
    <source>
        <dbReference type="Proteomes" id="UP000502416"/>
    </source>
</evidence>
<evidence type="ECO:0000313" key="2">
    <source>
        <dbReference type="EMBL" id="QJD54458.1"/>
    </source>
</evidence>
<organism evidence="2 3">
    <name type="scientific">Sphingomonas phage Lucius</name>
    <dbReference type="NCBI Taxonomy" id="2686313"/>
    <lineage>
        <taxon>Viruses</taxon>
        <taxon>Duplodnaviria</taxon>
        <taxon>Heunggongvirae</taxon>
        <taxon>Uroviricota</taxon>
        <taxon>Caudoviricetes</taxon>
        <taxon>Johnpaulvirinae</taxon>
        <taxon>Kharnvirus</taxon>
        <taxon>Kharnvirus lucius</taxon>
    </lineage>
</organism>